<dbReference type="OrthoDB" id="8239970at2"/>
<feature type="transmembrane region" description="Helical" evidence="9">
    <location>
        <begin position="225"/>
        <end position="248"/>
    </location>
</feature>
<dbReference type="Pfam" id="PF01594">
    <property type="entry name" value="AI-2E_transport"/>
    <property type="match status" value="1"/>
</dbReference>
<keyword evidence="5 9" id="KW-0812">Transmembrane</keyword>
<comment type="similarity">
    <text evidence="2">Belongs to the autoinducer-2 exporter (AI-2E) (TC 2.A.86) family.</text>
</comment>
<name>A0A6B8KKS3_9HYPH</name>
<evidence type="ECO:0000256" key="7">
    <source>
        <dbReference type="ARBA" id="ARBA00023136"/>
    </source>
</evidence>
<feature type="transmembrane region" description="Helical" evidence="9">
    <location>
        <begin position="164"/>
        <end position="190"/>
    </location>
</feature>
<evidence type="ECO:0000256" key="6">
    <source>
        <dbReference type="ARBA" id="ARBA00022989"/>
    </source>
</evidence>
<feature type="transmembrane region" description="Helical" evidence="9">
    <location>
        <begin position="53"/>
        <end position="71"/>
    </location>
</feature>
<feature type="transmembrane region" description="Helical" evidence="9">
    <location>
        <begin position="83"/>
        <end position="103"/>
    </location>
</feature>
<evidence type="ECO:0000256" key="2">
    <source>
        <dbReference type="ARBA" id="ARBA00009773"/>
    </source>
</evidence>
<keyword evidence="4" id="KW-1003">Cell membrane</keyword>
<protein>
    <submittedName>
        <fullName evidence="10">AI-2E family transporter</fullName>
    </submittedName>
</protein>
<dbReference type="PANTHER" id="PTHR21716">
    <property type="entry name" value="TRANSMEMBRANE PROTEIN"/>
    <property type="match status" value="1"/>
</dbReference>
<evidence type="ECO:0000256" key="8">
    <source>
        <dbReference type="SAM" id="MobiDB-lite"/>
    </source>
</evidence>
<dbReference type="EMBL" id="CP046052">
    <property type="protein sequence ID" value="QGM47173.1"/>
    <property type="molecule type" value="Genomic_DNA"/>
</dbReference>
<feature type="transmembrane region" description="Helical" evidence="9">
    <location>
        <begin position="325"/>
        <end position="352"/>
    </location>
</feature>
<dbReference type="KEGG" id="mhey:H2LOC_016550"/>
<feature type="compositionally biased region" description="Basic and acidic residues" evidence="8">
    <location>
        <begin position="1"/>
        <end position="12"/>
    </location>
</feature>
<keyword evidence="7 9" id="KW-0472">Membrane</keyword>
<evidence type="ECO:0000256" key="4">
    <source>
        <dbReference type="ARBA" id="ARBA00022475"/>
    </source>
</evidence>
<dbReference type="AlphaFoldDB" id="A0A6B8KKS3"/>
<dbReference type="InterPro" id="IPR002549">
    <property type="entry name" value="AI-2E-like"/>
</dbReference>
<feature type="region of interest" description="Disordered" evidence="8">
    <location>
        <begin position="1"/>
        <end position="22"/>
    </location>
</feature>
<accession>A0A6B8KKS3</accession>
<dbReference type="PANTHER" id="PTHR21716:SF53">
    <property type="entry name" value="PERMEASE PERM-RELATED"/>
    <property type="match status" value="1"/>
</dbReference>
<evidence type="ECO:0000313" key="10">
    <source>
        <dbReference type="EMBL" id="QGM47173.1"/>
    </source>
</evidence>
<evidence type="ECO:0000256" key="9">
    <source>
        <dbReference type="SAM" id="Phobius"/>
    </source>
</evidence>
<keyword evidence="6 9" id="KW-1133">Transmembrane helix</keyword>
<reference evidence="10 11" key="1">
    <citation type="submission" date="2019-11" db="EMBL/GenBank/DDBJ databases">
        <title>The genome sequence of Methylocystis heyeri.</title>
        <authorList>
            <person name="Oshkin I.Y."/>
            <person name="Miroshnikov K."/>
            <person name="Dedysh S.N."/>
        </authorList>
    </citation>
    <scope>NUCLEOTIDE SEQUENCE [LARGE SCALE GENOMIC DNA]</scope>
    <source>
        <strain evidence="10 11">H2</strain>
    </source>
</reference>
<keyword evidence="3" id="KW-0813">Transport</keyword>
<evidence type="ECO:0000256" key="1">
    <source>
        <dbReference type="ARBA" id="ARBA00004651"/>
    </source>
</evidence>
<keyword evidence="11" id="KW-1185">Reference proteome</keyword>
<gene>
    <name evidence="10" type="ORF">H2LOC_016550</name>
</gene>
<organism evidence="10 11">
    <name type="scientific">Methylocystis heyeri</name>
    <dbReference type="NCBI Taxonomy" id="391905"/>
    <lineage>
        <taxon>Bacteria</taxon>
        <taxon>Pseudomonadati</taxon>
        <taxon>Pseudomonadota</taxon>
        <taxon>Alphaproteobacteria</taxon>
        <taxon>Hyphomicrobiales</taxon>
        <taxon>Methylocystaceae</taxon>
        <taxon>Methylocystis</taxon>
    </lineage>
</organism>
<feature type="transmembrane region" description="Helical" evidence="9">
    <location>
        <begin position="31"/>
        <end position="47"/>
    </location>
</feature>
<dbReference type="Proteomes" id="UP000309061">
    <property type="component" value="Chromosome"/>
</dbReference>
<evidence type="ECO:0000313" key="11">
    <source>
        <dbReference type="Proteomes" id="UP000309061"/>
    </source>
</evidence>
<evidence type="ECO:0000256" key="3">
    <source>
        <dbReference type="ARBA" id="ARBA00022448"/>
    </source>
</evidence>
<evidence type="ECO:0000256" key="5">
    <source>
        <dbReference type="ARBA" id="ARBA00022692"/>
    </source>
</evidence>
<sequence>MREEPSPQERSDSSMSGRAERQAVAPRAEEPHFVSLWIALIVGAVVLHELQWILLPFVIAGLVAFLCTPLVDRLGRGKSHGAATVAVFLVIVGALAALGLLGAPPLARELARLVTDMRHTFEILAKSTVGDGNVSLFGQSMNAEQIAQAATDGVRSWIEQPERVLALGGVGFAGLFGMFLTCVLLFYLLLSGRRIMAGLIWLAPPERRPLVAETLRRLDPVLRRYFIGVVIVVIYATLAAYAGLGLMLGIRHAAFLALLTGLLEMVPVVGPAASALIAGLVAIRHATGIGPIIGYAVYVAVLRLSIDQLLGPLVLGVAAQLHPVAIIFAFLAGGALFGIPGVILAAPMFLVVKVSLATWRKEPLPRA</sequence>
<dbReference type="GO" id="GO:0005886">
    <property type="term" value="C:plasma membrane"/>
    <property type="evidence" value="ECO:0007669"/>
    <property type="project" value="UniProtKB-SubCell"/>
</dbReference>
<proteinExistence type="inferred from homology"/>
<comment type="subcellular location">
    <subcellularLocation>
        <location evidence="1">Cell membrane</location>
        <topology evidence="1">Multi-pass membrane protein</topology>
    </subcellularLocation>
</comment>